<dbReference type="PANTHER" id="PTHR43046">
    <property type="entry name" value="GDP-MANNOSE MANNOSYL HYDROLASE"/>
    <property type="match status" value="1"/>
</dbReference>
<dbReference type="Gene3D" id="3.90.79.10">
    <property type="entry name" value="Nucleoside Triphosphate Pyrophosphohydrolase"/>
    <property type="match status" value="1"/>
</dbReference>
<comment type="similarity">
    <text evidence="3">Belongs to the Nudix hydrolase family.</text>
</comment>
<evidence type="ECO:0000256" key="2">
    <source>
        <dbReference type="ARBA" id="ARBA00022801"/>
    </source>
</evidence>
<feature type="domain" description="Nudix hydrolase" evidence="4">
    <location>
        <begin position="6"/>
        <end position="136"/>
    </location>
</feature>
<comment type="cofactor">
    <cofactor evidence="1">
        <name>Mg(2+)</name>
        <dbReference type="ChEBI" id="CHEBI:18420"/>
    </cofactor>
</comment>
<dbReference type="Pfam" id="PF00293">
    <property type="entry name" value="NUDIX"/>
    <property type="match status" value="1"/>
</dbReference>
<dbReference type="InterPro" id="IPR020476">
    <property type="entry name" value="Nudix_hydrolase"/>
</dbReference>
<evidence type="ECO:0000313" key="5">
    <source>
        <dbReference type="EMBL" id="QGZ36336.1"/>
    </source>
</evidence>
<dbReference type="KEGG" id="siw:GH266_18715"/>
<dbReference type="RefSeq" id="WP_158195174.1">
    <property type="nucleotide sequence ID" value="NZ_CP046908.1"/>
</dbReference>
<evidence type="ECO:0000313" key="6">
    <source>
        <dbReference type="Proteomes" id="UP000435648"/>
    </source>
</evidence>
<dbReference type="SUPFAM" id="SSF55811">
    <property type="entry name" value="Nudix"/>
    <property type="match status" value="1"/>
</dbReference>
<dbReference type="PROSITE" id="PS00893">
    <property type="entry name" value="NUDIX_BOX"/>
    <property type="match status" value="1"/>
</dbReference>
<dbReference type="PROSITE" id="PS51462">
    <property type="entry name" value="NUDIX"/>
    <property type="match status" value="1"/>
</dbReference>
<evidence type="ECO:0000256" key="3">
    <source>
        <dbReference type="RuleBase" id="RU003476"/>
    </source>
</evidence>
<protein>
    <submittedName>
        <fullName evidence="5">NUDIX domain-containing protein</fullName>
    </submittedName>
</protein>
<dbReference type="AlphaFoldDB" id="A0A857CBE1"/>
<dbReference type="Proteomes" id="UP000435648">
    <property type="component" value="Chromosome"/>
</dbReference>
<proteinExistence type="inferred from homology"/>
<dbReference type="InterPro" id="IPR020084">
    <property type="entry name" value="NUDIX_hydrolase_CS"/>
</dbReference>
<gene>
    <name evidence="5" type="ORF">GH266_18715</name>
</gene>
<dbReference type="PRINTS" id="PR00502">
    <property type="entry name" value="NUDIXFAMILY"/>
</dbReference>
<accession>A0A857CBE1</accession>
<dbReference type="EMBL" id="CP046908">
    <property type="protein sequence ID" value="QGZ36336.1"/>
    <property type="molecule type" value="Genomic_DNA"/>
</dbReference>
<dbReference type="InterPro" id="IPR015797">
    <property type="entry name" value="NUDIX_hydrolase-like_dom_sf"/>
</dbReference>
<dbReference type="CDD" id="cd04673">
    <property type="entry name" value="NUDIX_ADPRase"/>
    <property type="match status" value="1"/>
</dbReference>
<evidence type="ECO:0000256" key="1">
    <source>
        <dbReference type="ARBA" id="ARBA00001946"/>
    </source>
</evidence>
<reference evidence="5 6" key="1">
    <citation type="submission" date="2019-12" db="EMBL/GenBank/DDBJ databases">
        <title>The genome of Stappia indica PHM037.</title>
        <authorList>
            <person name="Kacar D."/>
            <person name="Galan B."/>
            <person name="Canedo L."/>
            <person name="Rodriguez P."/>
            <person name="de la Calle F."/>
            <person name="Garcia J.L."/>
        </authorList>
    </citation>
    <scope>NUCLEOTIDE SEQUENCE [LARGE SCALE GENOMIC DNA]</scope>
    <source>
        <strain evidence="5 6">PHM037</strain>
    </source>
</reference>
<evidence type="ECO:0000259" key="4">
    <source>
        <dbReference type="PROSITE" id="PS51462"/>
    </source>
</evidence>
<dbReference type="InterPro" id="IPR000086">
    <property type="entry name" value="NUDIX_hydrolase_dom"/>
</dbReference>
<dbReference type="PANTHER" id="PTHR43046:SF14">
    <property type="entry name" value="MUTT_NUDIX FAMILY PROTEIN"/>
    <property type="match status" value="1"/>
</dbReference>
<dbReference type="OrthoDB" id="9761969at2"/>
<dbReference type="GO" id="GO:0016787">
    <property type="term" value="F:hydrolase activity"/>
    <property type="evidence" value="ECO:0007669"/>
    <property type="project" value="UniProtKB-KW"/>
</dbReference>
<organism evidence="5 6">
    <name type="scientific">Stappia indica</name>
    <dbReference type="NCBI Taxonomy" id="538381"/>
    <lineage>
        <taxon>Bacteria</taxon>
        <taxon>Pseudomonadati</taxon>
        <taxon>Pseudomonadota</taxon>
        <taxon>Alphaproteobacteria</taxon>
        <taxon>Hyphomicrobiales</taxon>
        <taxon>Stappiaceae</taxon>
        <taxon>Stappia</taxon>
    </lineage>
</organism>
<sequence>MSDSNHPRLGVSVFLRHEDKVLLVKRGKEPFAGYWSLPGGSVEFGERLREGAARELFEETGLSARLEPAPAELVELVPQDHAPGRHFVIAVFRASHPQGTLQPGDDAADAAFFEPGAFADLTMTPGTAARLLRLIGDASAS</sequence>
<keyword evidence="2 3" id="KW-0378">Hydrolase</keyword>
<name>A0A857CBE1_9HYPH</name>